<dbReference type="Pfam" id="PF13432">
    <property type="entry name" value="TPR_16"/>
    <property type="match status" value="2"/>
</dbReference>
<feature type="domain" description="FecR protein" evidence="8">
    <location>
        <begin position="61"/>
        <end position="153"/>
    </location>
</feature>
<dbReference type="InterPro" id="IPR036942">
    <property type="entry name" value="Beta-barrel_TonB_sf"/>
</dbReference>
<dbReference type="PROSITE" id="PS51257">
    <property type="entry name" value="PROKAR_LIPOPROTEIN"/>
    <property type="match status" value="1"/>
</dbReference>
<dbReference type="PROSITE" id="PS50005">
    <property type="entry name" value="TPR"/>
    <property type="match status" value="1"/>
</dbReference>
<keyword evidence="2" id="KW-0677">Repeat</keyword>
<dbReference type="SMART" id="SM00028">
    <property type="entry name" value="TPR"/>
    <property type="match status" value="3"/>
</dbReference>
<comment type="caution">
    <text evidence="9">The sequence shown here is derived from an EMBL/GenBank/DDBJ whole genome shotgun (WGS) entry which is preliminary data.</text>
</comment>
<dbReference type="InterPro" id="IPR011990">
    <property type="entry name" value="TPR-like_helical_dom_sf"/>
</dbReference>
<dbReference type="Proteomes" id="UP001172778">
    <property type="component" value="Unassembled WGS sequence"/>
</dbReference>
<evidence type="ECO:0000256" key="7">
    <source>
        <dbReference type="SAM" id="SignalP"/>
    </source>
</evidence>
<gene>
    <name evidence="9" type="ORF">PZA18_09085</name>
</gene>
<dbReference type="Gene3D" id="2.60.120.1440">
    <property type="match status" value="1"/>
</dbReference>
<proteinExistence type="predicted"/>
<dbReference type="Pfam" id="PF04773">
    <property type="entry name" value="FecR"/>
    <property type="match status" value="1"/>
</dbReference>
<dbReference type="SUPFAM" id="SSF56935">
    <property type="entry name" value="Porins"/>
    <property type="match status" value="1"/>
</dbReference>
<evidence type="ECO:0000256" key="4">
    <source>
        <dbReference type="ARBA" id="ARBA00023136"/>
    </source>
</evidence>
<evidence type="ECO:0000256" key="3">
    <source>
        <dbReference type="ARBA" id="ARBA00022803"/>
    </source>
</evidence>
<accession>A0ABT7DVY2</accession>
<evidence type="ECO:0000256" key="1">
    <source>
        <dbReference type="ARBA" id="ARBA00004442"/>
    </source>
</evidence>
<evidence type="ECO:0000313" key="9">
    <source>
        <dbReference type="EMBL" id="MDK2124200.1"/>
    </source>
</evidence>
<dbReference type="PROSITE" id="PS50293">
    <property type="entry name" value="TPR_REGION"/>
    <property type="match status" value="1"/>
</dbReference>
<keyword evidence="4" id="KW-0472">Membrane</keyword>
<dbReference type="Gene3D" id="2.40.170.20">
    <property type="entry name" value="TonB-dependent receptor, beta-barrel domain"/>
    <property type="match status" value="1"/>
</dbReference>
<feature type="repeat" description="TPR" evidence="6">
    <location>
        <begin position="450"/>
        <end position="483"/>
    </location>
</feature>
<keyword evidence="3 6" id="KW-0802">TPR repeat</keyword>
<dbReference type="InterPro" id="IPR006860">
    <property type="entry name" value="FecR"/>
</dbReference>
<keyword evidence="5" id="KW-0998">Cell outer membrane</keyword>
<protein>
    <submittedName>
        <fullName evidence="9">Tetratricopeptide repeat protein</fullName>
    </submittedName>
</protein>
<dbReference type="RefSeq" id="WP_284100510.1">
    <property type="nucleotide sequence ID" value="NZ_JARRAF010000008.1"/>
</dbReference>
<keyword evidence="10" id="KW-1185">Reference proteome</keyword>
<dbReference type="SUPFAM" id="SSF48452">
    <property type="entry name" value="TPR-like"/>
    <property type="match status" value="2"/>
</dbReference>
<evidence type="ECO:0000259" key="8">
    <source>
        <dbReference type="Pfam" id="PF04773"/>
    </source>
</evidence>
<evidence type="ECO:0000313" key="10">
    <source>
        <dbReference type="Proteomes" id="UP001172778"/>
    </source>
</evidence>
<dbReference type="Gene3D" id="1.25.40.10">
    <property type="entry name" value="Tetratricopeptide repeat domain"/>
    <property type="match status" value="2"/>
</dbReference>
<keyword evidence="7" id="KW-0732">Signal</keyword>
<evidence type="ECO:0000256" key="6">
    <source>
        <dbReference type="PROSITE-ProRule" id="PRU00339"/>
    </source>
</evidence>
<reference evidence="9" key="1">
    <citation type="submission" date="2023-03" db="EMBL/GenBank/DDBJ databases">
        <title>Chitinimonas shenzhenensis gen. nov., sp. nov., a novel member of family Burkholderiaceae isolated from activated sludge collected in Shen Zhen, China.</title>
        <authorList>
            <person name="Wang X."/>
        </authorList>
    </citation>
    <scope>NUCLEOTIDE SEQUENCE</scope>
    <source>
        <strain evidence="9">DQS-5</strain>
    </source>
</reference>
<dbReference type="EMBL" id="JARRAF010000008">
    <property type="protein sequence ID" value="MDK2124200.1"/>
    <property type="molecule type" value="Genomic_DNA"/>
</dbReference>
<feature type="chain" id="PRO_5046272550" evidence="7">
    <location>
        <begin position="24"/>
        <end position="1122"/>
    </location>
</feature>
<dbReference type="PANTHER" id="PTHR44858:SF1">
    <property type="entry name" value="UDP-N-ACETYLGLUCOSAMINE--PEPTIDE N-ACETYLGLUCOSAMINYLTRANSFERASE SPINDLY-RELATED"/>
    <property type="match status" value="1"/>
</dbReference>
<sequence>MPRQTLRLSLLTCALAACLPALAADLAHIVSMTGSGDWRPDSDPAWRVAKVKLGLPAESHVRTGDLASMSLLFADGAQVKLAQNAIFQLKAVPKEGTVLDLKRGRAWSQAKETRGQLRMQTPSALAAISGTDWEMQVDDDGRSTLTVLHGRVEFSNAFGRVSVGGGEAAVAAVGQAPVKIQLQRPAERIQWVNYRQIDLAAYPETRFKDTHAETLALQAVATHLQAGRMAEAATALEALPADARRSAVPGLLRAELAALAGDIKASQRWLDEASARFPNEGRVPAVQARLLLAADQPAEARKLVAAAVQRFPAEPELMLVSGDLARLDGREAAARAAYSAFLAGRPDDPRGRRGLAAMEVEREDLPAARQQLMAALAGGDSPGLRGELGNVEALRSDWQQAHTQFDAALAAQPDDYVALTGRGVARLKQGQNAAAQTDLLAATLVEPLYARAYAYLAVAYYRQGKQKAALDTLARAKELDPNDPLPYQLAALIEQDRMAPSAAIDEAQGAMQRLPFLKSLNPLGVDQQGSANLGSGFAAFGLESWAMSYAQRSYDPLWAGSEFFLANRYRGEYLKNSSLLRAYLADPLTFGAPSDLSPLVVTPGSHLSLTGNVTLGRQFRAYGTSASAYGMSNASMPLAWFTNAEYLKVDPKQLPLDGHLANYTLALGMQPTYELRAFLFANRTDGDMIVPDPQGDIGPSRSVVDRLDAGINWRHSPTAQTWFKLGWGRWDDDSQRSVGIFNRSAQQAPTQQDVQWRHVMRLGGHELMFGSEHERADQTRESVSIGTVPLAGGKVFTTRNLETRDFDRRNSLYYMSDRLRLSGLEVDGALAYSSIDARRENSNRTFQNDKLVATFHKRWDVDDDGWLPSVGAVAAFGQDSRLRLAGQTWRRGWGPATLAPISNGGIPVDDEVVLPGGRLERFRLQWESDYGRFAFAKFFADYKEVKNLLFSGGEPAEGQTATTAAFDILQRRKIPGLGNVEYLESPISIGAGRIWTSGATADVVLSPNLSAYIGYVRSKGVNTSGIFKDFEVPNLPRHRFALGSTWLPGQRFKLETQMTYLTRRYTSEANLTESYKPSGWTGNVVLSWSSPDKRLGVSAFTTGLFRKDDNQFFAVRLDWHPF</sequence>
<organism evidence="9 10">
    <name type="scientific">Parachitinimonas caeni</name>
    <dbReference type="NCBI Taxonomy" id="3031301"/>
    <lineage>
        <taxon>Bacteria</taxon>
        <taxon>Pseudomonadati</taxon>
        <taxon>Pseudomonadota</taxon>
        <taxon>Betaproteobacteria</taxon>
        <taxon>Neisseriales</taxon>
        <taxon>Chitinibacteraceae</taxon>
        <taxon>Parachitinimonas</taxon>
    </lineage>
</organism>
<evidence type="ECO:0000256" key="5">
    <source>
        <dbReference type="ARBA" id="ARBA00023237"/>
    </source>
</evidence>
<feature type="signal peptide" evidence="7">
    <location>
        <begin position="1"/>
        <end position="23"/>
    </location>
</feature>
<evidence type="ECO:0000256" key="2">
    <source>
        <dbReference type="ARBA" id="ARBA00022737"/>
    </source>
</evidence>
<dbReference type="PANTHER" id="PTHR44858">
    <property type="entry name" value="TETRATRICOPEPTIDE REPEAT PROTEIN 6"/>
    <property type="match status" value="1"/>
</dbReference>
<name>A0ABT7DVY2_9NEIS</name>
<dbReference type="InterPro" id="IPR050498">
    <property type="entry name" value="Ycf3"/>
</dbReference>
<dbReference type="InterPro" id="IPR019734">
    <property type="entry name" value="TPR_rpt"/>
</dbReference>
<comment type="subcellular location">
    <subcellularLocation>
        <location evidence="1">Cell outer membrane</location>
    </subcellularLocation>
</comment>